<accession>A0A327X9D9</accession>
<evidence type="ECO:0000313" key="2">
    <source>
        <dbReference type="Proteomes" id="UP000248790"/>
    </source>
</evidence>
<dbReference type="AlphaFoldDB" id="A0A327X9D9"/>
<keyword evidence="2" id="KW-1185">Reference proteome</keyword>
<dbReference type="SUPFAM" id="SSF56925">
    <property type="entry name" value="OMPA-like"/>
    <property type="match status" value="1"/>
</dbReference>
<organism evidence="1 2">
    <name type="scientific">Larkinella arboricola</name>
    <dbReference type="NCBI Taxonomy" id="643671"/>
    <lineage>
        <taxon>Bacteria</taxon>
        <taxon>Pseudomonadati</taxon>
        <taxon>Bacteroidota</taxon>
        <taxon>Cytophagia</taxon>
        <taxon>Cytophagales</taxon>
        <taxon>Spirosomataceae</taxon>
        <taxon>Larkinella</taxon>
    </lineage>
</organism>
<dbReference type="OrthoDB" id="833919at2"/>
<sequence length="234" mass="25357">MINFYLRVSVLGVFLLCSKLGFSQVSGRALHLQVGYENFNAAKINGWFLPSYPTLQKTYTTFGFSGYGVRNNVLLGGELQVKTGSTVRNTAAKLTPCAANLDFNFGYVLLHKKGLTVFPIAGVGYGFFATRIWEAEKRYPSFVPEQVSMRENIVSSQQGVTGSIAAGAEYILGKQAGSRTKGLSVGLRAGYSFMPASTKWRVNYTESVKGTSFGTSGPFVRLLVGIGRISAAQQ</sequence>
<proteinExistence type="predicted"/>
<comment type="caution">
    <text evidence="1">The sequence shown here is derived from an EMBL/GenBank/DDBJ whole genome shotgun (WGS) entry which is preliminary data.</text>
</comment>
<evidence type="ECO:0008006" key="3">
    <source>
        <dbReference type="Google" id="ProtNLM"/>
    </source>
</evidence>
<protein>
    <recommendedName>
        <fullName evidence="3">Outer membrane protein with beta-barrel domain</fullName>
    </recommendedName>
</protein>
<dbReference type="EMBL" id="QLMC01000001">
    <property type="protein sequence ID" value="RAK02704.1"/>
    <property type="molecule type" value="Genomic_DNA"/>
</dbReference>
<name>A0A327X9D9_LARAB</name>
<reference evidence="1 2" key="1">
    <citation type="submission" date="2018-06" db="EMBL/GenBank/DDBJ databases">
        <title>Genomic Encyclopedia of Archaeal and Bacterial Type Strains, Phase II (KMG-II): from individual species to whole genera.</title>
        <authorList>
            <person name="Goeker M."/>
        </authorList>
    </citation>
    <scope>NUCLEOTIDE SEQUENCE [LARGE SCALE GENOMIC DNA]</scope>
    <source>
        <strain evidence="1 2">DSM 21851</strain>
    </source>
</reference>
<evidence type="ECO:0000313" key="1">
    <source>
        <dbReference type="EMBL" id="RAK02704.1"/>
    </source>
</evidence>
<dbReference type="InterPro" id="IPR011250">
    <property type="entry name" value="OMP/PagP_B-barrel"/>
</dbReference>
<gene>
    <name evidence="1" type="ORF">LX87_00824</name>
</gene>
<dbReference type="Proteomes" id="UP000248790">
    <property type="component" value="Unassembled WGS sequence"/>
</dbReference>
<dbReference type="RefSeq" id="WP_111626878.1">
    <property type="nucleotide sequence ID" value="NZ_QLMC01000001.1"/>
</dbReference>